<dbReference type="Proteomes" id="UP001296921">
    <property type="component" value="Unassembled WGS sequence"/>
</dbReference>
<accession>A0ABS1IUY9</accession>
<evidence type="ECO:0000313" key="1">
    <source>
        <dbReference type="EMBL" id="MBK5145567.1"/>
    </source>
</evidence>
<comment type="caution">
    <text evidence="1">The sequence shown here is derived from an EMBL/GenBank/DDBJ whole genome shotgun (WGS) entry which is preliminary data.</text>
</comment>
<sequence length="63" mass="7047">MIIDLDIVALGKDIVKHYDLKLPIKMPLLTTVQFSDLLDELEKLRTETPPTATSKNAGDVQCH</sequence>
<organism evidence="1 2">
    <name type="scientific">Limnobaculum allomyrinae</name>
    <dbReference type="NCBI Taxonomy" id="2791986"/>
    <lineage>
        <taxon>Bacteria</taxon>
        <taxon>Pseudomonadati</taxon>
        <taxon>Pseudomonadota</taxon>
        <taxon>Gammaproteobacteria</taxon>
        <taxon>Enterobacterales</taxon>
        <taxon>Budviciaceae</taxon>
        <taxon>Limnobaculum</taxon>
    </lineage>
</organism>
<reference evidence="1 2" key="1">
    <citation type="submission" date="2020-11" db="EMBL/GenBank/DDBJ databases">
        <title>Insectihabitans protaetiae gen. nov. sp. nov. and Insectihabitans allomyrinae sp. nov., isolated from larvae of Protaetia brevitarsis seulensis and Allomyrina dichotoma, respectively.</title>
        <authorList>
            <person name="Lee S.D."/>
            <person name="Byeon Y.-S."/>
            <person name="Kim S.-M."/>
            <person name="Yang H.L."/>
            <person name="Kim I.S."/>
        </authorList>
    </citation>
    <scope>NUCLEOTIDE SEQUENCE [LARGE SCALE GENOMIC DNA]</scope>
    <source>
        <strain evidence="1 2">BWR-B9</strain>
    </source>
</reference>
<name>A0ABS1IUY9_9GAMM</name>
<dbReference type="EMBL" id="JADRCR010000012">
    <property type="protein sequence ID" value="MBK5145567.1"/>
    <property type="molecule type" value="Genomic_DNA"/>
</dbReference>
<protein>
    <submittedName>
        <fullName evidence="1">Uncharacterized protein</fullName>
    </submittedName>
</protein>
<evidence type="ECO:0000313" key="2">
    <source>
        <dbReference type="Proteomes" id="UP001296921"/>
    </source>
</evidence>
<dbReference type="RefSeq" id="WP_218468447.1">
    <property type="nucleotide sequence ID" value="NZ_JADRCR010000012.1"/>
</dbReference>
<gene>
    <name evidence="1" type="ORF">I2494_17955</name>
</gene>
<keyword evidence="2" id="KW-1185">Reference proteome</keyword>
<proteinExistence type="predicted"/>